<accession>A0A2W4WR65</accession>
<gene>
    <name evidence="2" type="ORF">DCF25_04545</name>
</gene>
<dbReference type="AlphaFoldDB" id="A0A2W4WR65"/>
<protein>
    <submittedName>
        <fullName evidence="2">Uncharacterized protein</fullName>
    </submittedName>
</protein>
<dbReference type="EMBL" id="QBMC01000017">
    <property type="protein sequence ID" value="PZO21818.1"/>
    <property type="molecule type" value="Genomic_DNA"/>
</dbReference>
<keyword evidence="1" id="KW-1133">Transmembrane helix</keyword>
<evidence type="ECO:0000313" key="3">
    <source>
        <dbReference type="Proteomes" id="UP000249354"/>
    </source>
</evidence>
<organism evidence="2 3">
    <name type="scientific">Leptolyngbya foveolarum</name>
    <dbReference type="NCBI Taxonomy" id="47253"/>
    <lineage>
        <taxon>Bacteria</taxon>
        <taxon>Bacillati</taxon>
        <taxon>Cyanobacteriota</taxon>
        <taxon>Cyanophyceae</taxon>
        <taxon>Leptolyngbyales</taxon>
        <taxon>Leptolyngbyaceae</taxon>
        <taxon>Leptolyngbya group</taxon>
        <taxon>Leptolyngbya</taxon>
    </lineage>
</organism>
<dbReference type="Proteomes" id="UP000249354">
    <property type="component" value="Unassembled WGS sequence"/>
</dbReference>
<comment type="caution">
    <text evidence="2">The sequence shown here is derived from an EMBL/GenBank/DDBJ whole genome shotgun (WGS) entry which is preliminary data.</text>
</comment>
<keyword evidence="1" id="KW-0472">Membrane</keyword>
<evidence type="ECO:0000313" key="2">
    <source>
        <dbReference type="EMBL" id="PZO21818.1"/>
    </source>
</evidence>
<feature type="transmembrane region" description="Helical" evidence="1">
    <location>
        <begin position="130"/>
        <end position="156"/>
    </location>
</feature>
<proteinExistence type="predicted"/>
<name>A0A2W4WR65_9CYAN</name>
<reference evidence="2 3" key="2">
    <citation type="submission" date="2018-06" db="EMBL/GenBank/DDBJ databases">
        <title>Metagenomic assembly of (sub)arctic Cyanobacteria and their associated microbiome from non-axenic cultures.</title>
        <authorList>
            <person name="Baurain D."/>
        </authorList>
    </citation>
    <scope>NUCLEOTIDE SEQUENCE [LARGE SCALE GENOMIC DNA]</scope>
    <source>
        <strain evidence="2">ULC129bin1</strain>
    </source>
</reference>
<keyword evidence="1" id="KW-0812">Transmembrane</keyword>
<sequence length="162" mass="17509">MGCLHLCRRISLCDRLTLTRIKTTDEQADLDFLNNFATLTQEKYLRQIQADTAAFDSALKPLGNFIQTVQGITDIERTQNERVLNQTVAIAGVGISVASLAASSLSNQAAQIVQVWRPIPKNQPPSVSNLWLSAALILLVSIAVGGLAALITSALVSRKKLP</sequence>
<feature type="transmembrane region" description="Helical" evidence="1">
    <location>
        <begin position="87"/>
        <end position="110"/>
    </location>
</feature>
<evidence type="ECO:0000256" key="1">
    <source>
        <dbReference type="SAM" id="Phobius"/>
    </source>
</evidence>
<reference evidence="3" key="1">
    <citation type="submission" date="2018-04" db="EMBL/GenBank/DDBJ databases">
        <authorList>
            <person name="Cornet L."/>
        </authorList>
    </citation>
    <scope>NUCLEOTIDE SEQUENCE [LARGE SCALE GENOMIC DNA]</scope>
</reference>